<evidence type="ECO:0000259" key="3">
    <source>
        <dbReference type="Pfam" id="PF01261"/>
    </source>
</evidence>
<dbReference type="OrthoDB" id="1121759at2"/>
<evidence type="ECO:0000313" key="5">
    <source>
        <dbReference type="Proteomes" id="UP000321513"/>
    </source>
</evidence>
<dbReference type="Proteomes" id="UP000321513">
    <property type="component" value="Unassembled WGS sequence"/>
</dbReference>
<dbReference type="PANTHER" id="PTHR12110:SF41">
    <property type="entry name" value="INOSOSE DEHYDRATASE"/>
    <property type="match status" value="1"/>
</dbReference>
<dbReference type="PANTHER" id="PTHR12110">
    <property type="entry name" value="HYDROXYPYRUVATE ISOMERASE"/>
    <property type="match status" value="1"/>
</dbReference>
<dbReference type="InterPro" id="IPR036237">
    <property type="entry name" value="Xyl_isomerase-like_sf"/>
</dbReference>
<feature type="region of interest" description="Disordered" evidence="1">
    <location>
        <begin position="235"/>
        <end position="258"/>
    </location>
</feature>
<feature type="chain" id="PRO_5021960407" description="Xylose isomerase-like TIM barrel domain-containing protein" evidence="2">
    <location>
        <begin position="25"/>
        <end position="312"/>
    </location>
</feature>
<dbReference type="RefSeq" id="WP_147206379.1">
    <property type="nucleotide sequence ID" value="NZ_BJYT01000049.1"/>
</dbReference>
<keyword evidence="5" id="KW-1185">Reference proteome</keyword>
<evidence type="ECO:0000256" key="2">
    <source>
        <dbReference type="SAM" id="SignalP"/>
    </source>
</evidence>
<dbReference type="Pfam" id="PF01261">
    <property type="entry name" value="AP_endonuc_2"/>
    <property type="match status" value="1"/>
</dbReference>
<dbReference type="SUPFAM" id="SSF51658">
    <property type="entry name" value="Xylose isomerase-like"/>
    <property type="match status" value="1"/>
</dbReference>
<feature type="domain" description="Xylose isomerase-like TIM barrel" evidence="3">
    <location>
        <begin position="144"/>
        <end position="303"/>
    </location>
</feature>
<feature type="signal peptide" evidence="2">
    <location>
        <begin position="1"/>
        <end position="24"/>
    </location>
</feature>
<name>A0A512BJV4_9BACT</name>
<protein>
    <recommendedName>
        <fullName evidence="3">Xylose isomerase-like TIM barrel domain-containing protein</fullName>
    </recommendedName>
</protein>
<dbReference type="InterPro" id="IPR050312">
    <property type="entry name" value="IolE/XylAMocC-like"/>
</dbReference>
<accession>A0A512BJV4</accession>
<organism evidence="4 5">
    <name type="scientific">Segetibacter aerophilus</name>
    <dbReference type="NCBI Taxonomy" id="670293"/>
    <lineage>
        <taxon>Bacteria</taxon>
        <taxon>Pseudomonadati</taxon>
        <taxon>Bacteroidota</taxon>
        <taxon>Chitinophagia</taxon>
        <taxon>Chitinophagales</taxon>
        <taxon>Chitinophagaceae</taxon>
        <taxon>Segetibacter</taxon>
    </lineage>
</organism>
<gene>
    <name evidence="4" type="ORF">SAE01_47570</name>
</gene>
<proteinExistence type="predicted"/>
<sequence length="312" mass="34810">MKHLKASLLFFVVVVAVTTQPVQAQKTPESLGWKVGTQAYSFRMFTLEEALRKADSIGIKYVEGFPGQKIGAGIEGNLSFDMPASKRDSVLQLLKTKGIQMLSYGVVTPRTEPEWRQLFEFVKGMGLKQFVSEPEPQFIPLVSQLADQYQINVAFHNHPRPSRYWSPDTLIKYTAGFSKRLGACADIGHFIRSGLDPIASLKKLEGRILELHMKDLHEKPSAEYTAFQMSLPAPGQPRPQLAAGATRPQAPAGPHDVPWGTGISNIKGVLEELKRQNFKGPMFAEYEYNWMTNAPEIGQSVKYVSEVVSKMK</sequence>
<dbReference type="Gene3D" id="3.20.20.150">
    <property type="entry name" value="Divalent-metal-dependent TIM barrel enzymes"/>
    <property type="match status" value="1"/>
</dbReference>
<comment type="caution">
    <text evidence="4">The sequence shown here is derived from an EMBL/GenBank/DDBJ whole genome shotgun (WGS) entry which is preliminary data.</text>
</comment>
<dbReference type="EMBL" id="BJYT01000049">
    <property type="protein sequence ID" value="GEO12261.1"/>
    <property type="molecule type" value="Genomic_DNA"/>
</dbReference>
<evidence type="ECO:0000256" key="1">
    <source>
        <dbReference type="SAM" id="MobiDB-lite"/>
    </source>
</evidence>
<evidence type="ECO:0000313" key="4">
    <source>
        <dbReference type="EMBL" id="GEO12261.1"/>
    </source>
</evidence>
<dbReference type="InterPro" id="IPR013022">
    <property type="entry name" value="Xyl_isomerase-like_TIM-brl"/>
</dbReference>
<reference evidence="4 5" key="1">
    <citation type="submission" date="2019-07" db="EMBL/GenBank/DDBJ databases">
        <title>Whole genome shotgun sequence of Segetibacter aerophilus NBRC 106135.</title>
        <authorList>
            <person name="Hosoyama A."/>
            <person name="Uohara A."/>
            <person name="Ohji S."/>
            <person name="Ichikawa N."/>
        </authorList>
    </citation>
    <scope>NUCLEOTIDE SEQUENCE [LARGE SCALE GENOMIC DNA]</scope>
    <source>
        <strain evidence="4 5">NBRC 106135</strain>
    </source>
</reference>
<keyword evidence="2" id="KW-0732">Signal</keyword>
<dbReference type="AlphaFoldDB" id="A0A512BJV4"/>